<evidence type="ECO:0000256" key="1">
    <source>
        <dbReference type="SAM" id="MobiDB-lite"/>
    </source>
</evidence>
<evidence type="ECO:0000313" key="2">
    <source>
        <dbReference type="EMBL" id="KZC04454.1"/>
    </source>
</evidence>
<feature type="region of interest" description="Disordered" evidence="1">
    <location>
        <begin position="156"/>
        <end position="200"/>
    </location>
</feature>
<dbReference type="EMBL" id="KQ434780">
    <property type="protein sequence ID" value="KZC04454.1"/>
    <property type="molecule type" value="Genomic_DNA"/>
</dbReference>
<dbReference type="Proteomes" id="UP000076502">
    <property type="component" value="Unassembled WGS sequence"/>
</dbReference>
<keyword evidence="3" id="KW-1185">Reference proteome</keyword>
<organism evidence="2 3">
    <name type="scientific">Dufourea novaeangliae</name>
    <name type="common">Sweat bee</name>
    <dbReference type="NCBI Taxonomy" id="178035"/>
    <lineage>
        <taxon>Eukaryota</taxon>
        <taxon>Metazoa</taxon>
        <taxon>Ecdysozoa</taxon>
        <taxon>Arthropoda</taxon>
        <taxon>Hexapoda</taxon>
        <taxon>Insecta</taxon>
        <taxon>Pterygota</taxon>
        <taxon>Neoptera</taxon>
        <taxon>Endopterygota</taxon>
        <taxon>Hymenoptera</taxon>
        <taxon>Apocrita</taxon>
        <taxon>Aculeata</taxon>
        <taxon>Apoidea</taxon>
        <taxon>Anthophila</taxon>
        <taxon>Halictidae</taxon>
        <taxon>Rophitinae</taxon>
        <taxon>Dufourea</taxon>
    </lineage>
</organism>
<name>A0A154NZF0_DUFNO</name>
<proteinExistence type="predicted"/>
<feature type="compositionally biased region" description="Basic and acidic residues" evidence="1">
    <location>
        <begin position="156"/>
        <end position="171"/>
    </location>
</feature>
<dbReference type="AlphaFoldDB" id="A0A154NZF0"/>
<reference evidence="2 3" key="1">
    <citation type="submission" date="2015-07" db="EMBL/GenBank/DDBJ databases">
        <title>The genome of Dufourea novaeangliae.</title>
        <authorList>
            <person name="Pan H."/>
            <person name="Kapheim K."/>
        </authorList>
    </citation>
    <scope>NUCLEOTIDE SEQUENCE [LARGE SCALE GENOMIC DNA]</scope>
    <source>
        <strain evidence="2">0120121106</strain>
        <tissue evidence="2">Whole body</tissue>
    </source>
</reference>
<accession>A0A154NZF0</accession>
<protein>
    <submittedName>
        <fullName evidence="2">Uncharacterized protein</fullName>
    </submittedName>
</protein>
<gene>
    <name evidence="2" type="ORF">WN55_04260</name>
</gene>
<feature type="compositionally biased region" description="Basic and acidic residues" evidence="1">
    <location>
        <begin position="178"/>
        <end position="193"/>
    </location>
</feature>
<evidence type="ECO:0000313" key="3">
    <source>
        <dbReference type="Proteomes" id="UP000076502"/>
    </source>
</evidence>
<sequence>MPPQIGAVRQMSPQWERGLRLRALASTSVWSDQGFWESIGKPLRRKYIFDIWQPNVRGTQLWKGLHDYRRVVNPRLCDCNTVPGFNDSWERCEETGTSGNVLDVAELPSTFTPKGCCNSFHQEIMLRAQGTGCASQAKICWNGMCDELKNRDARRMDQRAGSKVERSDKQPDGILSSRRHESLVKRLKERPNEKSLCPKG</sequence>